<dbReference type="InterPro" id="IPR056433">
    <property type="entry name" value="DmsR-like_N"/>
</dbReference>
<reference evidence="5 6" key="1">
    <citation type="submission" date="2016-06" db="EMBL/GenBank/DDBJ databases">
        <title>Discovery of anaerobic lithoheterotrophic haloarchaeon capable of sulfur respiration by hydrogen and formate.</title>
        <authorList>
            <person name="Sorokin D.Y."/>
            <person name="Kublanov I.V."/>
            <person name="Roman P."/>
            <person name="Sinninghe Damste J.S."/>
            <person name="Golyshin P.N."/>
            <person name="Rojo D."/>
            <person name="Ciordia S."/>
            <person name="Mena Md.C."/>
            <person name="Ferrer M."/>
            <person name="Smedile F."/>
            <person name="Messina E."/>
            <person name="La Cono V."/>
            <person name="Yakimov M.M."/>
        </authorList>
    </citation>
    <scope>NUCLEOTIDE SEQUENCE [LARGE SCALE GENOMIC DNA]</scope>
    <source>
        <strain evidence="5 6">HTSR1</strain>
    </source>
</reference>
<proteinExistence type="predicted"/>
<dbReference type="Pfam" id="PF04967">
    <property type="entry name" value="HTH_10"/>
    <property type="match status" value="1"/>
</dbReference>
<evidence type="ECO:0000259" key="4">
    <source>
        <dbReference type="Pfam" id="PF24277"/>
    </source>
</evidence>
<feature type="domain" description="DmsR-like N-terminal" evidence="4">
    <location>
        <begin position="66"/>
        <end position="150"/>
    </location>
</feature>
<dbReference type="Pfam" id="PF24277">
    <property type="entry name" value="DmsR_N"/>
    <property type="match status" value="1"/>
</dbReference>
<gene>
    <name evidence="5" type="ORF">HTSR_1546</name>
</gene>
<evidence type="ECO:0000313" key="5">
    <source>
        <dbReference type="EMBL" id="AOW80719.1"/>
    </source>
</evidence>
<evidence type="ECO:0000256" key="2">
    <source>
        <dbReference type="ARBA" id="ARBA00023163"/>
    </source>
</evidence>
<dbReference type="STRING" id="1873524.HSR6_1616"/>
<evidence type="ECO:0000313" key="6">
    <source>
        <dbReference type="Proteomes" id="UP000185608"/>
    </source>
</evidence>
<name>A0A1D8S5T7_9EURY</name>
<dbReference type="PANTHER" id="PTHR34236:SF1">
    <property type="entry name" value="DIMETHYL SULFOXIDE REDUCTASE TRANSCRIPTIONAL ACTIVATOR"/>
    <property type="match status" value="1"/>
</dbReference>
<dbReference type="PANTHER" id="PTHR34236">
    <property type="entry name" value="DIMETHYL SULFOXIDE REDUCTASE TRANSCRIPTIONAL ACTIVATOR"/>
    <property type="match status" value="1"/>
</dbReference>
<keyword evidence="2" id="KW-0804">Transcription</keyword>
<dbReference type="AlphaFoldDB" id="A0A1D8S5T7"/>
<feature type="domain" description="HTH bat-type" evidence="3">
    <location>
        <begin position="165"/>
        <end position="216"/>
    </location>
</feature>
<evidence type="ECO:0000256" key="1">
    <source>
        <dbReference type="ARBA" id="ARBA00023015"/>
    </source>
</evidence>
<dbReference type="KEGG" id="halh:HTSR_1546"/>
<dbReference type="GeneID" id="29829537"/>
<organism evidence="5 6">
    <name type="scientific">Halodesulfurarchaeum formicicum</name>
    <dbReference type="NCBI Taxonomy" id="1873524"/>
    <lineage>
        <taxon>Archaea</taxon>
        <taxon>Methanobacteriati</taxon>
        <taxon>Methanobacteriota</taxon>
        <taxon>Stenosarchaea group</taxon>
        <taxon>Halobacteria</taxon>
        <taxon>Halobacteriales</taxon>
        <taxon>Halobacteriaceae</taxon>
        <taxon>Halodesulfurarchaeum</taxon>
    </lineage>
</organism>
<protein>
    <submittedName>
        <fullName evidence="5">Bacterio-opsin activator HTH domain-containing protein</fullName>
    </submittedName>
</protein>
<dbReference type="EMBL" id="CP016070">
    <property type="protein sequence ID" value="AOW80719.1"/>
    <property type="molecule type" value="Genomic_DNA"/>
</dbReference>
<accession>A0A1D8S5T7</accession>
<dbReference type="Proteomes" id="UP000185608">
    <property type="component" value="Chromosome"/>
</dbReference>
<evidence type="ECO:0000259" key="3">
    <source>
        <dbReference type="Pfam" id="PF04967"/>
    </source>
</evidence>
<keyword evidence="1" id="KW-0805">Transcription regulation</keyword>
<dbReference type="InterPro" id="IPR007050">
    <property type="entry name" value="HTH_bacterioopsin"/>
</dbReference>
<sequence>MSSQHTHTAVSGESSTGPPLVATLAIEPEQEMECPLFEGTEEVDSLEQNLTFESDCSENSCQGTHDHGTCNTAMAADGSEGESQFMRAAITPGCFCLQFHQVDCIPTFERTNRQKVIVTVQIPDRETLRDLISRLRATGSTVSVNSITQSTPDSGGSIRIDTSEITEKQLEALEVAVETGYYDSPRQADLEVLADRLDVSKSAISQRLKAVESRLARKLVGQLSGQ</sequence>
<dbReference type="RefSeq" id="WP_070365393.1">
    <property type="nucleotide sequence ID" value="NZ_CP016070.1"/>
</dbReference>